<sequence>MWSAGSGGTPGKWSGERPISRKLAAVREWRSGKPRRTERTPAPEVKK</sequence>
<evidence type="ECO:0000313" key="4">
    <source>
        <dbReference type="Proteomes" id="UP001140949"/>
    </source>
</evidence>
<feature type="compositionally biased region" description="Gly residues" evidence="1">
    <location>
        <begin position="1"/>
        <end position="10"/>
    </location>
</feature>
<evidence type="ECO:0000256" key="1">
    <source>
        <dbReference type="SAM" id="MobiDB-lite"/>
    </source>
</evidence>
<dbReference type="EMBL" id="JANAVB010022593">
    <property type="protein sequence ID" value="KAJ6824020.1"/>
    <property type="molecule type" value="Genomic_DNA"/>
</dbReference>
<dbReference type="EMBL" id="JANAVB010034020">
    <property type="protein sequence ID" value="KAJ6807185.1"/>
    <property type="molecule type" value="Genomic_DNA"/>
</dbReference>
<protein>
    <submittedName>
        <fullName evidence="2">UDP-glycosyltransferase 88B1</fullName>
    </submittedName>
</protein>
<feature type="compositionally biased region" description="Basic and acidic residues" evidence="1">
    <location>
        <begin position="14"/>
        <end position="47"/>
    </location>
</feature>
<name>A0AAX6ETU2_IRIPA</name>
<feature type="region of interest" description="Disordered" evidence="1">
    <location>
        <begin position="1"/>
        <end position="47"/>
    </location>
</feature>
<dbReference type="Proteomes" id="UP001140949">
    <property type="component" value="Unassembled WGS sequence"/>
</dbReference>
<organism evidence="2 4">
    <name type="scientific">Iris pallida</name>
    <name type="common">Sweet iris</name>
    <dbReference type="NCBI Taxonomy" id="29817"/>
    <lineage>
        <taxon>Eukaryota</taxon>
        <taxon>Viridiplantae</taxon>
        <taxon>Streptophyta</taxon>
        <taxon>Embryophyta</taxon>
        <taxon>Tracheophyta</taxon>
        <taxon>Spermatophyta</taxon>
        <taxon>Magnoliopsida</taxon>
        <taxon>Liliopsida</taxon>
        <taxon>Asparagales</taxon>
        <taxon>Iridaceae</taxon>
        <taxon>Iridoideae</taxon>
        <taxon>Irideae</taxon>
        <taxon>Iris</taxon>
    </lineage>
</organism>
<accession>A0AAX6ETU2</accession>
<reference evidence="2" key="1">
    <citation type="journal article" date="2023" name="GigaByte">
        <title>Genome assembly of the bearded iris, Iris pallida Lam.</title>
        <authorList>
            <person name="Bruccoleri R.E."/>
            <person name="Oakeley E.J."/>
            <person name="Faust A.M.E."/>
            <person name="Altorfer M."/>
            <person name="Dessus-Babus S."/>
            <person name="Burckhardt D."/>
            <person name="Oertli M."/>
            <person name="Naumann U."/>
            <person name="Petersen F."/>
            <person name="Wong J."/>
        </authorList>
    </citation>
    <scope>NUCLEOTIDE SEQUENCE</scope>
    <source>
        <strain evidence="2">GSM-AAB239-AS_SAM_17_03QT</strain>
    </source>
</reference>
<evidence type="ECO:0000313" key="3">
    <source>
        <dbReference type="EMBL" id="KAJ6824020.1"/>
    </source>
</evidence>
<dbReference type="AlphaFoldDB" id="A0AAX6ETU2"/>
<gene>
    <name evidence="3" type="ORF">M6B38_129370</name>
    <name evidence="2" type="ORF">M6B38_173000</name>
</gene>
<comment type="caution">
    <text evidence="2">The sequence shown here is derived from an EMBL/GenBank/DDBJ whole genome shotgun (WGS) entry which is preliminary data.</text>
</comment>
<reference evidence="2" key="2">
    <citation type="submission" date="2023-04" db="EMBL/GenBank/DDBJ databases">
        <authorList>
            <person name="Bruccoleri R.E."/>
            <person name="Oakeley E.J."/>
            <person name="Faust A.-M."/>
            <person name="Dessus-Babus S."/>
            <person name="Altorfer M."/>
            <person name="Burckhardt D."/>
            <person name="Oertli M."/>
            <person name="Naumann U."/>
            <person name="Petersen F."/>
            <person name="Wong J."/>
        </authorList>
    </citation>
    <scope>NUCLEOTIDE SEQUENCE</scope>
    <source>
        <strain evidence="2">GSM-AAB239-AS_SAM_17_03QT</strain>
        <tissue evidence="2">Leaf</tissue>
    </source>
</reference>
<keyword evidence="4" id="KW-1185">Reference proteome</keyword>
<proteinExistence type="predicted"/>
<evidence type="ECO:0000313" key="2">
    <source>
        <dbReference type="EMBL" id="KAJ6807185.1"/>
    </source>
</evidence>